<keyword evidence="7" id="KW-1185">Reference proteome</keyword>
<feature type="domain" description="MYND-type" evidence="5">
    <location>
        <begin position="439"/>
        <end position="479"/>
    </location>
</feature>
<evidence type="ECO:0000256" key="3">
    <source>
        <dbReference type="ARBA" id="ARBA00022833"/>
    </source>
</evidence>
<proteinExistence type="predicted"/>
<sequence>MPTKTHELGGVVKRSNPSCLDIRNTSKLRPEIRRCALSAVDGSFEDLCKLNRFIFNQKFPSEEALFCLPVIYSLLDPSSIPDGDTLDRIIAIGANTLPVICADASLKGLHGILVVSSIPRDALPDLWLHVWPWLQFLHEFREYLPGFADSAELPLAYLPPILLSFRYNVETDRILSATSGVVNVWTHVWIAMLNSDGPGRPEQVIHALRAVSRDALVPTKFQEILDAVGDDYHDLACAVHKQISYALAQPESDTKAEMLFAILDFLNQTNAHDPFPTVLLSQGILVPLLTALETLTASSTWTRFTTDAILYGIQVLAGYLMNGSVCPWVGHALDAGLLRFIISCALKSMALPPTDREDMTGQLKWLVHSFLPLNLVSYPVMTAMKRSFPDAQRASCDPKFAKSPLAPHWNMLIKLVEERVVLLDAWEAAGSPSLRACANKMCRKIRAKEEFKCCARCRTAYCSSECQRADWRADHRESCKLGRNPLNHPFEWLFRRRERAFIRLLLDADYKRMKLQISRDIVLFMRAHAHTDAPDAFQVLFDYKRPEGVKAIVVSRSDDSAGRYRGTRLHAVLLALGTPQPHLFPLHTSSPVFEDGLCRIASEIPLGANALSYTAFVEAKVQALMQATEDVVEIH</sequence>
<gene>
    <name evidence="6" type="ORF">MVEN_01995100</name>
</gene>
<dbReference type="Pfam" id="PF01753">
    <property type="entry name" value="zf-MYND"/>
    <property type="match status" value="1"/>
</dbReference>
<protein>
    <submittedName>
        <fullName evidence="6">MYND-type domain-containing protein</fullName>
    </submittedName>
</protein>
<keyword evidence="2 4" id="KW-0863">Zinc-finger</keyword>
<dbReference type="EMBL" id="JACAZI010000020">
    <property type="protein sequence ID" value="KAF7339178.1"/>
    <property type="molecule type" value="Genomic_DNA"/>
</dbReference>
<comment type="caution">
    <text evidence="6">The sequence shown here is derived from an EMBL/GenBank/DDBJ whole genome shotgun (WGS) entry which is preliminary data.</text>
</comment>
<evidence type="ECO:0000313" key="7">
    <source>
        <dbReference type="Proteomes" id="UP000620124"/>
    </source>
</evidence>
<organism evidence="6 7">
    <name type="scientific">Mycena venus</name>
    <dbReference type="NCBI Taxonomy" id="2733690"/>
    <lineage>
        <taxon>Eukaryota</taxon>
        <taxon>Fungi</taxon>
        <taxon>Dikarya</taxon>
        <taxon>Basidiomycota</taxon>
        <taxon>Agaricomycotina</taxon>
        <taxon>Agaricomycetes</taxon>
        <taxon>Agaricomycetidae</taxon>
        <taxon>Agaricales</taxon>
        <taxon>Marasmiineae</taxon>
        <taxon>Mycenaceae</taxon>
        <taxon>Mycena</taxon>
    </lineage>
</organism>
<evidence type="ECO:0000256" key="2">
    <source>
        <dbReference type="ARBA" id="ARBA00022771"/>
    </source>
</evidence>
<dbReference type="SUPFAM" id="SSF144232">
    <property type="entry name" value="HIT/MYND zinc finger-like"/>
    <property type="match status" value="1"/>
</dbReference>
<dbReference type="InterPro" id="IPR002893">
    <property type="entry name" value="Znf_MYND"/>
</dbReference>
<evidence type="ECO:0000256" key="1">
    <source>
        <dbReference type="ARBA" id="ARBA00022723"/>
    </source>
</evidence>
<dbReference type="GO" id="GO:0008270">
    <property type="term" value="F:zinc ion binding"/>
    <property type="evidence" value="ECO:0007669"/>
    <property type="project" value="UniProtKB-KW"/>
</dbReference>
<accession>A0A8H7CKZ7</accession>
<name>A0A8H7CKZ7_9AGAR</name>
<keyword evidence="3" id="KW-0862">Zinc</keyword>
<reference evidence="6" key="1">
    <citation type="submission" date="2020-05" db="EMBL/GenBank/DDBJ databases">
        <title>Mycena genomes resolve the evolution of fungal bioluminescence.</title>
        <authorList>
            <person name="Tsai I.J."/>
        </authorList>
    </citation>
    <scope>NUCLEOTIDE SEQUENCE</scope>
    <source>
        <strain evidence="6">CCC161011</strain>
    </source>
</reference>
<dbReference type="AlphaFoldDB" id="A0A8H7CKZ7"/>
<evidence type="ECO:0000313" key="6">
    <source>
        <dbReference type="EMBL" id="KAF7339178.1"/>
    </source>
</evidence>
<dbReference type="Proteomes" id="UP000620124">
    <property type="component" value="Unassembled WGS sequence"/>
</dbReference>
<dbReference type="Gene3D" id="6.10.140.2220">
    <property type="match status" value="1"/>
</dbReference>
<dbReference type="OrthoDB" id="3060188at2759"/>
<dbReference type="PROSITE" id="PS50865">
    <property type="entry name" value="ZF_MYND_2"/>
    <property type="match status" value="1"/>
</dbReference>
<keyword evidence="1" id="KW-0479">Metal-binding</keyword>
<evidence type="ECO:0000259" key="5">
    <source>
        <dbReference type="PROSITE" id="PS50865"/>
    </source>
</evidence>
<evidence type="ECO:0000256" key="4">
    <source>
        <dbReference type="PROSITE-ProRule" id="PRU00134"/>
    </source>
</evidence>